<protein>
    <submittedName>
        <fullName evidence="1">Uncharacterized protein</fullName>
    </submittedName>
</protein>
<sequence>MSVSLEALAMAGTDYAEWGMDFEEWEHREDLEPPPPHLLADEEDDVRRESLAMESCLRLCTCHSQFLKSHVNRSLAMASVDCIKCGINLEEMEHRDMEKTPEYLLAKQIPCKDDVRGMVEQMEEWQVKAVGSISITAIDT</sequence>
<dbReference type="EMBL" id="CM047747">
    <property type="protein sequence ID" value="KAJ0018353.1"/>
    <property type="molecule type" value="Genomic_DNA"/>
</dbReference>
<dbReference type="Proteomes" id="UP001163603">
    <property type="component" value="Chromosome 12"/>
</dbReference>
<evidence type="ECO:0000313" key="2">
    <source>
        <dbReference type="Proteomes" id="UP001163603"/>
    </source>
</evidence>
<gene>
    <name evidence="1" type="ORF">Pint_12242</name>
</gene>
<keyword evidence="2" id="KW-1185">Reference proteome</keyword>
<proteinExistence type="predicted"/>
<evidence type="ECO:0000313" key="1">
    <source>
        <dbReference type="EMBL" id="KAJ0018353.1"/>
    </source>
</evidence>
<accession>A0ACC0XL62</accession>
<organism evidence="1 2">
    <name type="scientific">Pistacia integerrima</name>
    <dbReference type="NCBI Taxonomy" id="434235"/>
    <lineage>
        <taxon>Eukaryota</taxon>
        <taxon>Viridiplantae</taxon>
        <taxon>Streptophyta</taxon>
        <taxon>Embryophyta</taxon>
        <taxon>Tracheophyta</taxon>
        <taxon>Spermatophyta</taxon>
        <taxon>Magnoliopsida</taxon>
        <taxon>eudicotyledons</taxon>
        <taxon>Gunneridae</taxon>
        <taxon>Pentapetalae</taxon>
        <taxon>rosids</taxon>
        <taxon>malvids</taxon>
        <taxon>Sapindales</taxon>
        <taxon>Anacardiaceae</taxon>
        <taxon>Pistacia</taxon>
    </lineage>
</organism>
<name>A0ACC0XL62_9ROSI</name>
<reference evidence="2" key="1">
    <citation type="journal article" date="2023" name="G3 (Bethesda)">
        <title>Genome assembly and association tests identify interacting loci associated with vigor, precocity, and sex in interspecific pistachio rootstocks.</title>
        <authorList>
            <person name="Palmer W."/>
            <person name="Jacygrad E."/>
            <person name="Sagayaradj S."/>
            <person name="Cavanaugh K."/>
            <person name="Han R."/>
            <person name="Bertier L."/>
            <person name="Beede B."/>
            <person name="Kafkas S."/>
            <person name="Golino D."/>
            <person name="Preece J."/>
            <person name="Michelmore R."/>
        </authorList>
    </citation>
    <scope>NUCLEOTIDE SEQUENCE [LARGE SCALE GENOMIC DNA]</scope>
</reference>
<comment type="caution">
    <text evidence="1">The sequence shown here is derived from an EMBL/GenBank/DDBJ whole genome shotgun (WGS) entry which is preliminary data.</text>
</comment>